<feature type="region of interest" description="Disordered" evidence="2">
    <location>
        <begin position="45"/>
        <end position="80"/>
    </location>
</feature>
<keyword evidence="4" id="KW-1185">Reference proteome</keyword>
<dbReference type="PANTHER" id="PTHR46108">
    <property type="entry name" value="BLUE CHEESE"/>
    <property type="match status" value="1"/>
</dbReference>
<dbReference type="PANTHER" id="PTHR46108:SF4">
    <property type="entry name" value="BLUE CHEESE"/>
    <property type="match status" value="1"/>
</dbReference>
<dbReference type="InterPro" id="IPR051944">
    <property type="entry name" value="BEACH_domain_protein"/>
</dbReference>
<dbReference type="AlphaFoldDB" id="A0AA36ENW9"/>
<name>A0AA36ENW9_LACSI</name>
<gene>
    <name evidence="3" type="ORF">LSALG_LOCUS38933</name>
</gene>
<evidence type="ECO:0000256" key="1">
    <source>
        <dbReference type="ARBA" id="ARBA00022574"/>
    </source>
</evidence>
<evidence type="ECO:0000256" key="2">
    <source>
        <dbReference type="SAM" id="MobiDB-lite"/>
    </source>
</evidence>
<organism evidence="3 4">
    <name type="scientific">Lactuca saligna</name>
    <name type="common">Willowleaf lettuce</name>
    <dbReference type="NCBI Taxonomy" id="75948"/>
    <lineage>
        <taxon>Eukaryota</taxon>
        <taxon>Viridiplantae</taxon>
        <taxon>Streptophyta</taxon>
        <taxon>Embryophyta</taxon>
        <taxon>Tracheophyta</taxon>
        <taxon>Spermatophyta</taxon>
        <taxon>Magnoliopsida</taxon>
        <taxon>eudicotyledons</taxon>
        <taxon>Gunneridae</taxon>
        <taxon>Pentapetalae</taxon>
        <taxon>asterids</taxon>
        <taxon>campanulids</taxon>
        <taxon>Asterales</taxon>
        <taxon>Asteraceae</taxon>
        <taxon>Cichorioideae</taxon>
        <taxon>Cichorieae</taxon>
        <taxon>Lactucinae</taxon>
        <taxon>Lactuca</taxon>
    </lineage>
</organism>
<reference evidence="3" key="1">
    <citation type="submission" date="2023-04" db="EMBL/GenBank/DDBJ databases">
        <authorList>
            <person name="Vijverberg K."/>
            <person name="Xiong W."/>
            <person name="Schranz E."/>
        </authorList>
    </citation>
    <scope>NUCLEOTIDE SEQUENCE</scope>
</reference>
<feature type="compositionally biased region" description="Basic and acidic residues" evidence="2">
    <location>
        <begin position="1"/>
        <end position="10"/>
    </location>
</feature>
<sequence length="294" mass="32653">MIDRRTRAFDESDITTTAHASAASSPSSSTFLSPFYPDNNINATSSSPNYFSSSSSRNTRKKVTSIEEEPEAMDSPGPDRGLEVEGSVVHIMKVLASHPAADQSLIEDKSLQLLFEMVANGSLILFSRYKEFLVPLHNIQLHRHAIQILGLLMSNDNRSTTKYIRRHQLIKILLIVVKDFKPETGDPAYALRIADLLLECIELSYRPDRSLTMSTMLTSDNISDEGAMNTRTTGCKNCASVCSYVFMIEEDFGRARVALMLAGMGSSADVDTVSKFIDLDSLSGVTKEEWRYCE</sequence>
<feature type="compositionally biased region" description="Low complexity" evidence="2">
    <location>
        <begin position="15"/>
        <end position="29"/>
    </location>
</feature>
<feature type="region of interest" description="Disordered" evidence="2">
    <location>
        <begin position="1"/>
        <end position="29"/>
    </location>
</feature>
<protein>
    <submittedName>
        <fullName evidence="3">Uncharacterized protein</fullName>
    </submittedName>
</protein>
<dbReference type="Proteomes" id="UP001177003">
    <property type="component" value="Chromosome 8"/>
</dbReference>
<dbReference type="EMBL" id="OX465084">
    <property type="protein sequence ID" value="CAI9300280.1"/>
    <property type="molecule type" value="Genomic_DNA"/>
</dbReference>
<feature type="compositionally biased region" description="Low complexity" evidence="2">
    <location>
        <begin position="45"/>
        <end position="56"/>
    </location>
</feature>
<evidence type="ECO:0000313" key="3">
    <source>
        <dbReference type="EMBL" id="CAI9300280.1"/>
    </source>
</evidence>
<proteinExistence type="predicted"/>
<keyword evidence="1" id="KW-0853">WD repeat</keyword>
<accession>A0AA36ENW9</accession>
<evidence type="ECO:0000313" key="4">
    <source>
        <dbReference type="Proteomes" id="UP001177003"/>
    </source>
</evidence>